<sequence>MLIYKSPASYLTQQSHCPIRLPFFLNVFLKIIFGMKRNTASLNAYFLILTFYTTGTDGICTKLHQGKPGILLEVPALYIFAIYPVRNSEILGKKCYYYVNMHT</sequence>
<evidence type="ECO:0000313" key="1">
    <source>
        <dbReference type="EMBL" id="LAA52091.1"/>
    </source>
</evidence>
<organism evidence="1">
    <name type="scientific">Micrurus corallinus</name>
    <name type="common">Brazilian coral snake</name>
    <dbReference type="NCBI Taxonomy" id="54390"/>
    <lineage>
        <taxon>Eukaryota</taxon>
        <taxon>Metazoa</taxon>
        <taxon>Chordata</taxon>
        <taxon>Craniata</taxon>
        <taxon>Vertebrata</taxon>
        <taxon>Euteleostomi</taxon>
        <taxon>Lepidosauria</taxon>
        <taxon>Squamata</taxon>
        <taxon>Bifurcata</taxon>
        <taxon>Unidentata</taxon>
        <taxon>Episquamata</taxon>
        <taxon>Toxicofera</taxon>
        <taxon>Serpentes</taxon>
        <taxon>Colubroidea</taxon>
        <taxon>Elapidae</taxon>
        <taxon>Elapinae</taxon>
        <taxon>Micrurus</taxon>
    </lineage>
</organism>
<dbReference type="EMBL" id="IACJ01098827">
    <property type="protein sequence ID" value="LAA52091.1"/>
    <property type="molecule type" value="Transcribed_RNA"/>
</dbReference>
<dbReference type="AlphaFoldDB" id="A0A2D4FX68"/>
<proteinExistence type="predicted"/>
<protein>
    <submittedName>
        <fullName evidence="1">Uncharacterized protein</fullName>
    </submittedName>
</protein>
<dbReference type="EMBL" id="IACJ01098825">
    <property type="protein sequence ID" value="LAA52087.1"/>
    <property type="molecule type" value="Transcribed_RNA"/>
</dbReference>
<reference evidence="1" key="2">
    <citation type="submission" date="2017-11" db="EMBL/GenBank/DDBJ databases">
        <title>Coralsnake Venomics: Analyses of Venom Gland Transcriptomes and Proteomes of Six Brazilian Taxa.</title>
        <authorList>
            <person name="Aird S.D."/>
            <person name="Jorge da Silva N."/>
            <person name="Qiu L."/>
            <person name="Villar-Briones A."/>
            <person name="Aparecida-Saddi V."/>
            <person name="Campos-Telles M.P."/>
            <person name="Grau M."/>
            <person name="Mikheyev A.S."/>
        </authorList>
    </citation>
    <scope>NUCLEOTIDE SEQUENCE</scope>
    <source>
        <tissue evidence="1">Venom_gland</tissue>
    </source>
</reference>
<reference evidence="1" key="1">
    <citation type="submission" date="2017-07" db="EMBL/GenBank/DDBJ databases">
        <authorList>
            <person name="Mikheyev A."/>
            <person name="Grau M."/>
        </authorList>
    </citation>
    <scope>NUCLEOTIDE SEQUENCE</scope>
    <source>
        <tissue evidence="1">Venom_gland</tissue>
    </source>
</reference>
<accession>A0A2D4FX68</accession>
<name>A0A2D4FX68_MICCO</name>